<dbReference type="Proteomes" id="UP001431209">
    <property type="component" value="Unassembled WGS sequence"/>
</dbReference>
<protein>
    <recommendedName>
        <fullName evidence="2">FH2 domain-containing protein</fullName>
    </recommendedName>
</protein>
<evidence type="ECO:0000259" key="2">
    <source>
        <dbReference type="PROSITE" id="PS51444"/>
    </source>
</evidence>
<dbReference type="PANTHER" id="PTHR45725">
    <property type="entry name" value="FORMIN HOMOLOGY 2 FAMILY MEMBER"/>
    <property type="match status" value="1"/>
</dbReference>
<evidence type="ECO:0000313" key="4">
    <source>
        <dbReference type="Proteomes" id="UP001431209"/>
    </source>
</evidence>
<keyword evidence="4" id="KW-1185">Reference proteome</keyword>
<accession>A0AAW2YJ91</accession>
<dbReference type="InterPro" id="IPR015425">
    <property type="entry name" value="FH2_Formin"/>
</dbReference>
<dbReference type="PROSITE" id="PS51444">
    <property type="entry name" value="FH2"/>
    <property type="match status" value="1"/>
</dbReference>
<reference evidence="3 4" key="1">
    <citation type="submission" date="2024-03" db="EMBL/GenBank/DDBJ databases">
        <title>The Acrasis kona genome and developmental transcriptomes reveal deep origins of eukaryotic multicellular pathways.</title>
        <authorList>
            <person name="Sheikh S."/>
            <person name="Fu C.-J."/>
            <person name="Brown M.W."/>
            <person name="Baldauf S.L."/>
        </authorList>
    </citation>
    <scope>NUCLEOTIDE SEQUENCE [LARGE SCALE GENOMIC DNA]</scope>
    <source>
        <strain evidence="3 4">ATCC MYA-3509</strain>
    </source>
</reference>
<comment type="caution">
    <text evidence="3">The sequence shown here is derived from an EMBL/GenBank/DDBJ whole genome shotgun (WGS) entry which is preliminary data.</text>
</comment>
<dbReference type="SUPFAM" id="SSF101447">
    <property type="entry name" value="Formin homology 2 domain (FH2 domain)"/>
    <property type="match status" value="1"/>
</dbReference>
<dbReference type="EMBL" id="JAOPGA020000078">
    <property type="protein sequence ID" value="KAL0476714.1"/>
    <property type="molecule type" value="Genomic_DNA"/>
</dbReference>
<dbReference type="AlphaFoldDB" id="A0AAW2YJ91"/>
<dbReference type="Pfam" id="PF02181">
    <property type="entry name" value="FH2"/>
    <property type="match status" value="1"/>
</dbReference>
<organism evidence="3 4">
    <name type="scientific">Acrasis kona</name>
    <dbReference type="NCBI Taxonomy" id="1008807"/>
    <lineage>
        <taxon>Eukaryota</taxon>
        <taxon>Discoba</taxon>
        <taxon>Heterolobosea</taxon>
        <taxon>Tetramitia</taxon>
        <taxon>Eutetramitia</taxon>
        <taxon>Acrasidae</taxon>
        <taxon>Acrasis</taxon>
    </lineage>
</organism>
<evidence type="ECO:0000313" key="3">
    <source>
        <dbReference type="EMBL" id="KAL0476714.1"/>
    </source>
</evidence>
<gene>
    <name evidence="3" type="ORF">AKO1_006198</name>
</gene>
<feature type="compositionally biased region" description="Polar residues" evidence="1">
    <location>
        <begin position="421"/>
        <end position="434"/>
    </location>
</feature>
<feature type="region of interest" description="Disordered" evidence="1">
    <location>
        <begin position="1"/>
        <end position="21"/>
    </location>
</feature>
<sequence length="466" mass="53023">MGGPPPPPGMGPPPPPGMGGMPQVVLPKIATYNPKANLRNFHIDSIHKNKINKTIFVKRGISENTQNIKLDAKRIEELFGQAVVEKKAVSIEEPEAPAAVVSVIDSKRAYNVGIQMASLRMTPQYIKEAVIKLDDSKLDQNQLNVLRAIAPTAEEIEQVTAYEGDKKLLAEPDKFFLHVSTIPHLKDRLDCWSFKRRFQDDLSTLKPDIECTRLASIEMQKSEQLFKLFTLILSVSNYLNAKSRYKNTYGFKLDSLVKLRDTKTSDGKSNLLNYIIEMCESDPEPFYTQLTNVSLAKRVAASVIKESMGTMNKSIKQLEKMIEKYESISDVNKDDCFLSVMKPFFEKAKKEMDTLQEKYEKSQTSIQTLVELYDEDKSMLQKPEDLFKKLDDFIEMYKNAKNMLAERKKKEQSELEKKNKQLSASSANNKTPNLLNELEDSMRSGAAFKLMRKKRESLRLPTPISS</sequence>
<feature type="compositionally biased region" description="Pro residues" evidence="1">
    <location>
        <begin position="1"/>
        <end position="17"/>
    </location>
</feature>
<evidence type="ECO:0000256" key="1">
    <source>
        <dbReference type="SAM" id="MobiDB-lite"/>
    </source>
</evidence>
<proteinExistence type="predicted"/>
<dbReference type="InterPro" id="IPR042201">
    <property type="entry name" value="FH2_Formin_sf"/>
</dbReference>
<dbReference type="SMART" id="SM00498">
    <property type="entry name" value="FH2"/>
    <property type="match status" value="1"/>
</dbReference>
<dbReference type="InterPro" id="IPR051425">
    <property type="entry name" value="Formin_Homology"/>
</dbReference>
<dbReference type="Gene3D" id="1.20.58.2220">
    <property type="entry name" value="Formin, FH2 domain"/>
    <property type="match status" value="1"/>
</dbReference>
<feature type="compositionally biased region" description="Basic and acidic residues" evidence="1">
    <location>
        <begin position="409"/>
        <end position="419"/>
    </location>
</feature>
<name>A0AAW2YJ91_9EUKA</name>
<feature type="domain" description="FH2" evidence="2">
    <location>
        <begin position="28"/>
        <end position="423"/>
    </location>
</feature>
<feature type="region of interest" description="Disordered" evidence="1">
    <location>
        <begin position="409"/>
        <end position="437"/>
    </location>
</feature>
<dbReference type="PANTHER" id="PTHR45725:SF1">
    <property type="entry name" value="DISHEVELLED ASSOCIATED ACTIVATOR OF MORPHOGENESIS, ISOFORM D"/>
    <property type="match status" value="1"/>
</dbReference>